<name>A0A1Y6E7M7_9GAMM</name>
<dbReference type="EMBL" id="FXWH01000001">
    <property type="protein sequence ID" value="SMQ58654.1"/>
    <property type="molecule type" value="Genomic_DNA"/>
</dbReference>
<protein>
    <submittedName>
        <fullName evidence="3">Helix-turn-helix</fullName>
    </submittedName>
</protein>
<feature type="domain" description="HTH cro/C1-type" evidence="2">
    <location>
        <begin position="14"/>
        <end position="65"/>
    </location>
</feature>
<dbReference type="OrthoDB" id="5593110at2"/>
<dbReference type="AlphaFoldDB" id="A0A1Y6E7M7"/>
<keyword evidence="4" id="KW-1185">Reference proteome</keyword>
<dbReference type="CDD" id="cd00093">
    <property type="entry name" value="HTH_XRE"/>
    <property type="match status" value="1"/>
</dbReference>
<dbReference type="Pfam" id="PF01381">
    <property type="entry name" value="HTH_3"/>
    <property type="match status" value="1"/>
</dbReference>
<dbReference type="Gene3D" id="1.10.260.40">
    <property type="entry name" value="lambda repressor-like DNA-binding domains"/>
    <property type="match status" value="1"/>
</dbReference>
<dbReference type="PROSITE" id="PS50943">
    <property type="entry name" value="HTH_CROC1"/>
    <property type="match status" value="1"/>
</dbReference>
<evidence type="ECO:0000313" key="3">
    <source>
        <dbReference type="EMBL" id="SMQ58654.1"/>
    </source>
</evidence>
<gene>
    <name evidence="3" type="ORF">SAMN06297229_0150</name>
</gene>
<dbReference type="InterPro" id="IPR010982">
    <property type="entry name" value="Lambda_DNA-bd_dom_sf"/>
</dbReference>
<reference evidence="4" key="1">
    <citation type="submission" date="2017-04" db="EMBL/GenBank/DDBJ databases">
        <authorList>
            <person name="Varghese N."/>
            <person name="Submissions S."/>
        </authorList>
    </citation>
    <scope>NUCLEOTIDE SEQUENCE [LARGE SCALE GENOMIC DNA]</scope>
</reference>
<proteinExistence type="predicted"/>
<evidence type="ECO:0000313" key="4">
    <source>
        <dbReference type="Proteomes" id="UP000194450"/>
    </source>
</evidence>
<dbReference type="Proteomes" id="UP000194450">
    <property type="component" value="Unassembled WGS sequence"/>
</dbReference>
<dbReference type="SUPFAM" id="SSF47413">
    <property type="entry name" value="lambda repressor-like DNA-binding domains"/>
    <property type="match status" value="1"/>
</dbReference>
<feature type="compositionally biased region" description="Basic residues" evidence="1">
    <location>
        <begin position="84"/>
        <end position="96"/>
    </location>
</feature>
<evidence type="ECO:0000259" key="2">
    <source>
        <dbReference type="PROSITE" id="PS50943"/>
    </source>
</evidence>
<dbReference type="GO" id="GO:0003677">
    <property type="term" value="F:DNA binding"/>
    <property type="evidence" value="ECO:0007669"/>
    <property type="project" value="InterPro"/>
</dbReference>
<dbReference type="SMART" id="SM00530">
    <property type="entry name" value="HTH_XRE"/>
    <property type="match status" value="1"/>
</dbReference>
<dbReference type="RefSeq" id="WP_086433353.1">
    <property type="nucleotide sequence ID" value="NZ_FXWH01000001.1"/>
</dbReference>
<evidence type="ECO:0000256" key="1">
    <source>
        <dbReference type="SAM" id="MobiDB-lite"/>
    </source>
</evidence>
<dbReference type="InterPro" id="IPR001387">
    <property type="entry name" value="Cro/C1-type_HTH"/>
</dbReference>
<feature type="region of interest" description="Disordered" evidence="1">
    <location>
        <begin position="80"/>
        <end position="106"/>
    </location>
</feature>
<sequence length="106" mass="11645">MDSERIPAIIGRRVKQYRLNQDLTQEDLATLAKVSLNAVKAAESGKSTLATYVSILQALGHIDNLLAAFPDEGVSPVQLLKSSTKQKQRASGKKRVKPADNEELDW</sequence>
<accession>A0A1Y6E7M7</accession>
<organism evidence="3 4">
    <name type="scientific">Pseudidiomarina planktonica</name>
    <dbReference type="NCBI Taxonomy" id="1323738"/>
    <lineage>
        <taxon>Bacteria</taxon>
        <taxon>Pseudomonadati</taxon>
        <taxon>Pseudomonadota</taxon>
        <taxon>Gammaproteobacteria</taxon>
        <taxon>Alteromonadales</taxon>
        <taxon>Idiomarinaceae</taxon>
        <taxon>Pseudidiomarina</taxon>
    </lineage>
</organism>